<organism evidence="1 2">
    <name type="scientific">Nocardioides immobilis</name>
    <dbReference type="NCBI Taxonomy" id="2049295"/>
    <lineage>
        <taxon>Bacteria</taxon>
        <taxon>Bacillati</taxon>
        <taxon>Actinomycetota</taxon>
        <taxon>Actinomycetes</taxon>
        <taxon>Propionibacteriales</taxon>
        <taxon>Nocardioidaceae</taxon>
        <taxon>Nocardioides</taxon>
    </lineage>
</organism>
<dbReference type="OrthoDB" id="67304at2"/>
<name>A0A417Y5X1_9ACTN</name>
<keyword evidence="2" id="KW-1185">Reference proteome</keyword>
<dbReference type="EMBL" id="QXGH01000011">
    <property type="protein sequence ID" value="RHW27946.1"/>
    <property type="molecule type" value="Genomic_DNA"/>
</dbReference>
<evidence type="ECO:0000313" key="1">
    <source>
        <dbReference type="EMBL" id="RHW27946.1"/>
    </source>
</evidence>
<sequence length="173" mass="18771">MGLGSWFRKVRGKDDNDAAEYVAPPPPTDKDILAALNRVNAMLREGNAPPVVISRVVKIARTIHQTLPRLDDLGLGSQDGYSLMATATEYLPEAVGGYLRLPREWADTRPIDGNKTSLMVLIEQLELLGLTMDKIFDAANRADAQALIAHGRFLEAKFGHTADGGHDLTLGAP</sequence>
<accession>A0A417Y5X1</accession>
<gene>
    <name evidence="1" type="ORF">D0Z08_06580</name>
</gene>
<evidence type="ECO:0000313" key="2">
    <source>
        <dbReference type="Proteomes" id="UP000283644"/>
    </source>
</evidence>
<reference evidence="1 2" key="1">
    <citation type="submission" date="2018-09" db="EMBL/GenBank/DDBJ databases">
        <title>Genome sequencing of Nocardioides immobilis CCTCC AB 2017083 for comparison to Nocardioides silvaticus.</title>
        <authorList>
            <person name="Li C."/>
            <person name="Wang G."/>
        </authorList>
    </citation>
    <scope>NUCLEOTIDE SEQUENCE [LARGE SCALE GENOMIC DNA]</scope>
    <source>
        <strain evidence="1 2">CCTCC AB 2017083</strain>
    </source>
</reference>
<dbReference type="Proteomes" id="UP000283644">
    <property type="component" value="Unassembled WGS sequence"/>
</dbReference>
<comment type="caution">
    <text evidence="1">The sequence shown here is derived from an EMBL/GenBank/DDBJ whole genome shotgun (WGS) entry which is preliminary data.</text>
</comment>
<dbReference type="RefSeq" id="WP_118923875.1">
    <property type="nucleotide sequence ID" value="NZ_QXGH01000011.1"/>
</dbReference>
<dbReference type="AlphaFoldDB" id="A0A417Y5X1"/>
<proteinExistence type="predicted"/>
<protein>
    <submittedName>
        <fullName evidence="1">Uncharacterized protein</fullName>
    </submittedName>
</protein>